<keyword evidence="1" id="KW-1133">Transmembrane helix</keyword>
<evidence type="ECO:0000256" key="1">
    <source>
        <dbReference type="SAM" id="Phobius"/>
    </source>
</evidence>
<gene>
    <name evidence="2" type="ORF">IPP28_00025</name>
</gene>
<protein>
    <submittedName>
        <fullName evidence="2">Uncharacterized protein</fullName>
    </submittedName>
</protein>
<proteinExistence type="predicted"/>
<feature type="transmembrane region" description="Helical" evidence="1">
    <location>
        <begin position="108"/>
        <end position="130"/>
    </location>
</feature>
<reference evidence="2 3" key="1">
    <citation type="journal article" date="2017" name="Sci. Rep.">
        <title>Pneumococcal prophages are diverse, but not without structure or history.</title>
        <authorList>
            <person name="Brueggemann A.B."/>
            <person name="Harrold C.L."/>
            <person name="Rezaei Javan R."/>
            <person name="van Tonder A.J."/>
            <person name="McDonnell A.J."/>
            <person name="Edwards B.A."/>
        </authorList>
    </citation>
    <scope>NUCLEOTIDE SEQUENCE [LARGE SCALE GENOMIC DNA]</scope>
</reference>
<keyword evidence="1" id="KW-0472">Membrane</keyword>
<keyword evidence="1" id="KW-0812">Transmembrane</keyword>
<feature type="transmembrane region" description="Helical" evidence="1">
    <location>
        <begin position="46"/>
        <end position="73"/>
    </location>
</feature>
<dbReference type="Proteomes" id="UP000225192">
    <property type="component" value="Segment"/>
</dbReference>
<name>A0A1S5SAK6_9CAUD</name>
<evidence type="ECO:0000313" key="2">
    <source>
        <dbReference type="EMBL" id="APD22628.1"/>
    </source>
</evidence>
<accession>A0A1S5SAK6</accession>
<keyword evidence="3" id="KW-1185">Reference proteome</keyword>
<sequence length="152" mass="17334">MDDILQALAKMLNMTVDEVSSLLTTFKGNAPQIYEMFVKEKMFYDLFSLFQIMSIVIFSISAVVLAVLTLIYFTYDGGFVYSYDIRTGKTEEEIKLERIERKRKDLKIPLKISCISSSASLITLVIAIVLKATLAPNYIFIVNEILPKLTKR</sequence>
<evidence type="ECO:0000313" key="3">
    <source>
        <dbReference type="Proteomes" id="UP000225192"/>
    </source>
</evidence>
<dbReference type="EMBL" id="KY065469">
    <property type="protein sequence ID" value="APD22628.1"/>
    <property type="molecule type" value="Genomic_DNA"/>
</dbReference>
<organism evidence="2 3">
    <name type="scientific">Streptococcus phage IPP28</name>
    <dbReference type="NCBI Taxonomy" id="1916168"/>
    <lineage>
        <taxon>Viruses</taxon>
        <taxon>Duplodnaviria</taxon>
        <taxon>Heunggongvirae</taxon>
        <taxon>Uroviricota</taxon>
        <taxon>Caudoviricetes</taxon>
        <taxon>Mcshanvirinae</taxon>
        <taxon>Medawarvirus</taxon>
        <taxon>Medawarvirus IPP28</taxon>
    </lineage>
</organism>